<evidence type="ECO:0000256" key="4">
    <source>
        <dbReference type="ARBA" id="ARBA00022475"/>
    </source>
</evidence>
<dbReference type="PANTHER" id="PTHR42718:SF9">
    <property type="entry name" value="MAJOR FACILITATOR SUPERFAMILY MULTIDRUG TRANSPORTER MFSC"/>
    <property type="match status" value="1"/>
</dbReference>
<dbReference type="RefSeq" id="WP_286345879.1">
    <property type="nucleotide sequence ID" value="NZ_AP027732.1"/>
</dbReference>
<evidence type="ECO:0000256" key="6">
    <source>
        <dbReference type="ARBA" id="ARBA00022989"/>
    </source>
</evidence>
<dbReference type="InterPro" id="IPR036259">
    <property type="entry name" value="MFS_trans_sf"/>
</dbReference>
<feature type="transmembrane region" description="Helical" evidence="8">
    <location>
        <begin position="236"/>
        <end position="255"/>
    </location>
</feature>
<feature type="transmembrane region" description="Helical" evidence="8">
    <location>
        <begin position="144"/>
        <end position="168"/>
    </location>
</feature>
<dbReference type="Proteomes" id="UP001321486">
    <property type="component" value="Chromosome"/>
</dbReference>
<evidence type="ECO:0000256" key="2">
    <source>
        <dbReference type="ARBA" id="ARBA00008537"/>
    </source>
</evidence>
<gene>
    <name evidence="10" type="ORF">GCM10025867_12350</name>
</gene>
<feature type="transmembrane region" description="Helical" evidence="8">
    <location>
        <begin position="308"/>
        <end position="328"/>
    </location>
</feature>
<feature type="transmembrane region" description="Helical" evidence="8">
    <location>
        <begin position="58"/>
        <end position="78"/>
    </location>
</feature>
<feature type="transmembrane region" description="Helical" evidence="8">
    <location>
        <begin position="340"/>
        <end position="361"/>
    </location>
</feature>
<feature type="transmembrane region" description="Helical" evidence="8">
    <location>
        <begin position="17"/>
        <end position="38"/>
    </location>
</feature>
<dbReference type="PANTHER" id="PTHR42718">
    <property type="entry name" value="MAJOR FACILITATOR SUPERFAMILY MULTIDRUG TRANSPORTER MFSC"/>
    <property type="match status" value="1"/>
</dbReference>
<evidence type="ECO:0000259" key="9">
    <source>
        <dbReference type="PROSITE" id="PS50850"/>
    </source>
</evidence>
<evidence type="ECO:0000256" key="5">
    <source>
        <dbReference type="ARBA" id="ARBA00022692"/>
    </source>
</evidence>
<evidence type="ECO:0000313" key="10">
    <source>
        <dbReference type="EMBL" id="BDZ48994.1"/>
    </source>
</evidence>
<evidence type="ECO:0000256" key="3">
    <source>
        <dbReference type="ARBA" id="ARBA00022448"/>
    </source>
</evidence>
<evidence type="ECO:0000256" key="7">
    <source>
        <dbReference type="ARBA" id="ARBA00023136"/>
    </source>
</evidence>
<feature type="domain" description="Major facilitator superfamily (MFS) profile" evidence="9">
    <location>
        <begin position="20"/>
        <end position="417"/>
    </location>
</feature>
<dbReference type="PROSITE" id="PS50850">
    <property type="entry name" value="MFS"/>
    <property type="match status" value="1"/>
</dbReference>
<feature type="transmembrane region" description="Helical" evidence="8">
    <location>
        <begin position="85"/>
        <end position="105"/>
    </location>
</feature>
<feature type="transmembrane region" description="Helical" evidence="8">
    <location>
        <begin position="205"/>
        <end position="224"/>
    </location>
</feature>
<dbReference type="InterPro" id="IPR020846">
    <property type="entry name" value="MFS_dom"/>
</dbReference>
<dbReference type="EMBL" id="AP027732">
    <property type="protein sequence ID" value="BDZ48994.1"/>
    <property type="molecule type" value="Genomic_DNA"/>
</dbReference>
<feature type="transmembrane region" description="Helical" evidence="8">
    <location>
        <begin position="275"/>
        <end position="296"/>
    </location>
</feature>
<keyword evidence="5 8" id="KW-0812">Transmembrane</keyword>
<reference evidence="11" key="1">
    <citation type="journal article" date="2019" name="Int. J. Syst. Evol. Microbiol.">
        <title>The Global Catalogue of Microorganisms (GCM) 10K type strain sequencing project: providing services to taxonomists for standard genome sequencing and annotation.</title>
        <authorList>
            <consortium name="The Broad Institute Genomics Platform"/>
            <consortium name="The Broad Institute Genome Sequencing Center for Infectious Disease"/>
            <person name="Wu L."/>
            <person name="Ma J."/>
        </authorList>
    </citation>
    <scope>NUCLEOTIDE SEQUENCE [LARGE SCALE GENOMIC DNA]</scope>
    <source>
        <strain evidence="11">NBRC 108728</strain>
    </source>
</reference>
<keyword evidence="6 8" id="KW-1133">Transmembrane helix</keyword>
<dbReference type="Gene3D" id="1.20.1720.10">
    <property type="entry name" value="Multidrug resistance protein D"/>
    <property type="match status" value="1"/>
</dbReference>
<dbReference type="NCBIfam" id="TIGR00711">
    <property type="entry name" value="efflux_EmrB"/>
    <property type="match status" value="1"/>
</dbReference>
<proteinExistence type="inferred from homology"/>
<evidence type="ECO:0000256" key="1">
    <source>
        <dbReference type="ARBA" id="ARBA00004651"/>
    </source>
</evidence>
<comment type="similarity">
    <text evidence="2">Belongs to the major facilitator superfamily. EmrB family.</text>
</comment>
<feature type="transmembrane region" description="Helical" evidence="8">
    <location>
        <begin position="111"/>
        <end position="132"/>
    </location>
</feature>
<protein>
    <submittedName>
        <fullName evidence="10">MFS transporter</fullName>
    </submittedName>
</protein>
<keyword evidence="11" id="KW-1185">Reference proteome</keyword>
<dbReference type="InterPro" id="IPR004638">
    <property type="entry name" value="EmrB-like"/>
</dbReference>
<evidence type="ECO:0000313" key="11">
    <source>
        <dbReference type="Proteomes" id="UP001321486"/>
    </source>
</evidence>
<keyword evidence="7 8" id="KW-0472">Membrane</keyword>
<evidence type="ECO:0000256" key="8">
    <source>
        <dbReference type="SAM" id="Phobius"/>
    </source>
</evidence>
<accession>A0ABM8GKU0</accession>
<keyword evidence="3" id="KW-0813">Transport</keyword>
<feature type="transmembrane region" description="Helical" evidence="8">
    <location>
        <begin position="373"/>
        <end position="395"/>
    </location>
</feature>
<organism evidence="10 11">
    <name type="scientific">Frondihabitans sucicola</name>
    <dbReference type="NCBI Taxonomy" id="1268041"/>
    <lineage>
        <taxon>Bacteria</taxon>
        <taxon>Bacillati</taxon>
        <taxon>Actinomycetota</taxon>
        <taxon>Actinomycetes</taxon>
        <taxon>Micrococcales</taxon>
        <taxon>Microbacteriaceae</taxon>
        <taxon>Frondihabitans</taxon>
    </lineage>
</organism>
<comment type="subcellular location">
    <subcellularLocation>
        <location evidence="1">Cell membrane</location>
        <topology evidence="1">Multi-pass membrane protein</topology>
    </subcellularLocation>
</comment>
<dbReference type="Gene3D" id="1.20.1250.20">
    <property type="entry name" value="MFS general substrate transporter like domains"/>
    <property type="match status" value="1"/>
</dbReference>
<name>A0ABM8GKU0_9MICO</name>
<dbReference type="SUPFAM" id="SSF103473">
    <property type="entry name" value="MFS general substrate transporter"/>
    <property type="match status" value="1"/>
</dbReference>
<sequence>MTSTLETTPALVSDRRLTVISVVLLLGTITTILDTTIVNVALDHLHVVFHASVASTQWISSGYLLALAGVIPLSGWATERFGAKAVWTTAVGAFLLGSVLCGLSWNLPSLIGFRVLQGIGGGLVLPLTVTILTQTAGPARLGRAIGTIAIPGQLAPILGPVIGGALVSSVSWRWLFFVNVPLCLAALILAPRLLPAGEPKRGHPFDAIGFVLLTPGLVALAWGISAAGRDGGFSAVGSWLPTIAGAVLVAAFAVWSLRSKGIPLLDVRPFARRSFGLSSVITFVGGFSSYAVMFLLPLFYQQLRGDSTLQTGLLLIPQGLGTVTFMLLNRTIAGRVPTKWIVATGSLLIMLGAVPFAVVGASGHDVLLLASQYVIGFGSGAILMTIMTLAFSGLGRSEIPGPARRSASCSGSERRSE</sequence>
<dbReference type="Pfam" id="PF07690">
    <property type="entry name" value="MFS_1"/>
    <property type="match status" value="1"/>
</dbReference>
<dbReference type="InterPro" id="IPR011701">
    <property type="entry name" value="MFS"/>
</dbReference>
<keyword evidence="4" id="KW-1003">Cell membrane</keyword>
<feature type="transmembrane region" description="Helical" evidence="8">
    <location>
        <begin position="174"/>
        <end position="193"/>
    </location>
</feature>